<comment type="caution">
    <text evidence="1">The sequence shown here is derived from an EMBL/GenBank/DDBJ whole genome shotgun (WGS) entry which is preliminary data.</text>
</comment>
<protein>
    <submittedName>
        <fullName evidence="1">Alkaline phosphatase family protein</fullName>
    </submittedName>
</protein>
<evidence type="ECO:0000313" key="1">
    <source>
        <dbReference type="EMBL" id="MEN7550743.1"/>
    </source>
</evidence>
<dbReference type="InterPro" id="IPR002591">
    <property type="entry name" value="Phosphodiest/P_Trfase"/>
</dbReference>
<accession>A0AAW9SHI6</accession>
<dbReference type="SUPFAM" id="SSF53649">
    <property type="entry name" value="Alkaline phosphatase-like"/>
    <property type="match status" value="1"/>
</dbReference>
<dbReference type="PANTHER" id="PTHR10151">
    <property type="entry name" value="ECTONUCLEOTIDE PYROPHOSPHATASE/PHOSPHODIESTERASE"/>
    <property type="match status" value="1"/>
</dbReference>
<dbReference type="PANTHER" id="PTHR10151:SF120">
    <property type="entry name" value="BIS(5'-ADENOSYL)-TRIPHOSPHATASE"/>
    <property type="match status" value="1"/>
</dbReference>
<dbReference type="AlphaFoldDB" id="A0AAW9SHI6"/>
<gene>
    <name evidence="1" type="ORF">AAG747_22675</name>
</gene>
<name>A0AAW9SHI6_9BACT</name>
<reference evidence="1 2" key="1">
    <citation type="submission" date="2024-04" db="EMBL/GenBank/DDBJ databases">
        <title>Novel genus in family Flammeovirgaceae.</title>
        <authorList>
            <person name="Nguyen T.H."/>
            <person name="Vuong T.Q."/>
            <person name="Le H."/>
            <person name="Kim S.-G."/>
        </authorList>
    </citation>
    <scope>NUCLEOTIDE SEQUENCE [LARGE SCALE GENOMIC DNA]</scope>
    <source>
        <strain evidence="1 2">JCM 23209</strain>
    </source>
</reference>
<sequence>MKKIPLLLLVVICFWSCESRVRSHRLVVIGLDGLSVEGYQKAKHPHLDQLMAEGTLSLTTRSVMPSVTLPNWTSHLTASGPEQHGVVSNDWKLDNYTLPPTEKDEDGYFPSVFKVLKEQVPEVKTAFYYNWGNLINPINQRYLDEVHFEENDEYSVSYQKALDFIVEHKEKPTFVFLYSVHTDHAGHKHKWMSTEYISAIEEADKAIGNLLQELKAAGLYKDTHFMLITDHGGIEHGHGGVSTNEMNIPWAITGPGIQKGKLMTEPNNNPNTAKVISWLFGCEELPKSWVGEVPESIFE</sequence>
<dbReference type="InterPro" id="IPR017850">
    <property type="entry name" value="Alkaline_phosphatase_core_sf"/>
</dbReference>
<dbReference type="GO" id="GO:0016787">
    <property type="term" value="F:hydrolase activity"/>
    <property type="evidence" value="ECO:0007669"/>
    <property type="project" value="UniProtKB-ARBA"/>
</dbReference>
<dbReference type="Gene3D" id="3.40.720.10">
    <property type="entry name" value="Alkaline Phosphatase, subunit A"/>
    <property type="match status" value="1"/>
</dbReference>
<proteinExistence type="predicted"/>
<dbReference type="Pfam" id="PF01663">
    <property type="entry name" value="Phosphodiest"/>
    <property type="match status" value="1"/>
</dbReference>
<organism evidence="1 2">
    <name type="scientific">Rapidithrix thailandica</name>
    <dbReference type="NCBI Taxonomy" id="413964"/>
    <lineage>
        <taxon>Bacteria</taxon>
        <taxon>Pseudomonadati</taxon>
        <taxon>Bacteroidota</taxon>
        <taxon>Cytophagia</taxon>
        <taxon>Cytophagales</taxon>
        <taxon>Flammeovirgaceae</taxon>
        <taxon>Rapidithrix</taxon>
    </lineage>
</organism>
<dbReference type="RefSeq" id="WP_346823525.1">
    <property type="nucleotide sequence ID" value="NZ_JBDKWZ010000016.1"/>
</dbReference>
<dbReference type="EMBL" id="JBDKWZ010000016">
    <property type="protein sequence ID" value="MEN7550743.1"/>
    <property type="molecule type" value="Genomic_DNA"/>
</dbReference>
<dbReference type="Proteomes" id="UP001403385">
    <property type="component" value="Unassembled WGS sequence"/>
</dbReference>
<keyword evidence="2" id="KW-1185">Reference proteome</keyword>
<evidence type="ECO:0000313" key="2">
    <source>
        <dbReference type="Proteomes" id="UP001403385"/>
    </source>
</evidence>